<protein>
    <recommendedName>
        <fullName evidence="5">KOW domain-containing protein</fullName>
    </recommendedName>
</protein>
<reference evidence="3" key="1">
    <citation type="journal article" date="2020" name="Nat. Commun.">
        <title>Large-scale genome sequencing of mycorrhizal fungi provides insights into the early evolution of symbiotic traits.</title>
        <authorList>
            <person name="Miyauchi S."/>
            <person name="Kiss E."/>
            <person name="Kuo A."/>
            <person name="Drula E."/>
            <person name="Kohler A."/>
            <person name="Sanchez-Garcia M."/>
            <person name="Morin E."/>
            <person name="Andreopoulos B."/>
            <person name="Barry K.W."/>
            <person name="Bonito G."/>
            <person name="Buee M."/>
            <person name="Carver A."/>
            <person name="Chen C."/>
            <person name="Cichocki N."/>
            <person name="Clum A."/>
            <person name="Culley D."/>
            <person name="Crous P.W."/>
            <person name="Fauchery L."/>
            <person name="Girlanda M."/>
            <person name="Hayes R.D."/>
            <person name="Keri Z."/>
            <person name="LaButti K."/>
            <person name="Lipzen A."/>
            <person name="Lombard V."/>
            <person name="Magnuson J."/>
            <person name="Maillard F."/>
            <person name="Murat C."/>
            <person name="Nolan M."/>
            <person name="Ohm R.A."/>
            <person name="Pangilinan J."/>
            <person name="Pereira M.F."/>
            <person name="Perotto S."/>
            <person name="Peter M."/>
            <person name="Pfister S."/>
            <person name="Riley R."/>
            <person name="Sitrit Y."/>
            <person name="Stielow J.B."/>
            <person name="Szollosi G."/>
            <person name="Zifcakova L."/>
            <person name="Stursova M."/>
            <person name="Spatafora J.W."/>
            <person name="Tedersoo L."/>
            <person name="Vaario L.M."/>
            <person name="Yamada A."/>
            <person name="Yan M."/>
            <person name="Wang P."/>
            <person name="Xu J."/>
            <person name="Bruns T."/>
            <person name="Baldrian P."/>
            <person name="Vilgalys R."/>
            <person name="Dunand C."/>
            <person name="Henrissat B."/>
            <person name="Grigoriev I.V."/>
            <person name="Hibbett D."/>
            <person name="Nagy L.G."/>
            <person name="Martin F.M."/>
        </authorList>
    </citation>
    <scope>NUCLEOTIDE SEQUENCE</scope>
    <source>
        <strain evidence="3">UH-Tt-Lm1</strain>
    </source>
</reference>
<evidence type="ECO:0000313" key="4">
    <source>
        <dbReference type="Proteomes" id="UP000736335"/>
    </source>
</evidence>
<evidence type="ECO:0008006" key="5">
    <source>
        <dbReference type="Google" id="ProtNLM"/>
    </source>
</evidence>
<dbReference type="Proteomes" id="UP000736335">
    <property type="component" value="Unassembled WGS sequence"/>
</dbReference>
<comment type="caution">
    <text evidence="3">The sequence shown here is derived from an EMBL/GenBank/DDBJ whole genome shotgun (WGS) entry which is preliminary data.</text>
</comment>
<dbReference type="AlphaFoldDB" id="A0A9P6HAG5"/>
<keyword evidence="1" id="KW-0175">Coiled coil</keyword>
<dbReference type="EMBL" id="WIUZ02000011">
    <property type="protein sequence ID" value="KAF9782588.1"/>
    <property type="molecule type" value="Genomic_DNA"/>
</dbReference>
<accession>A0A9P6HAG5</accession>
<name>A0A9P6HAG5_9AGAM</name>
<organism evidence="3 4">
    <name type="scientific">Thelephora terrestris</name>
    <dbReference type="NCBI Taxonomy" id="56493"/>
    <lineage>
        <taxon>Eukaryota</taxon>
        <taxon>Fungi</taxon>
        <taxon>Dikarya</taxon>
        <taxon>Basidiomycota</taxon>
        <taxon>Agaricomycotina</taxon>
        <taxon>Agaricomycetes</taxon>
        <taxon>Thelephorales</taxon>
        <taxon>Thelephoraceae</taxon>
        <taxon>Thelephora</taxon>
    </lineage>
</organism>
<feature type="coiled-coil region" evidence="1">
    <location>
        <begin position="258"/>
        <end position="285"/>
    </location>
</feature>
<evidence type="ECO:0000256" key="2">
    <source>
        <dbReference type="SAM" id="MobiDB-lite"/>
    </source>
</evidence>
<reference evidence="3" key="2">
    <citation type="submission" date="2020-11" db="EMBL/GenBank/DDBJ databases">
        <authorList>
            <consortium name="DOE Joint Genome Institute"/>
            <person name="Kuo A."/>
            <person name="Miyauchi S."/>
            <person name="Kiss E."/>
            <person name="Drula E."/>
            <person name="Kohler A."/>
            <person name="Sanchez-Garcia M."/>
            <person name="Andreopoulos B."/>
            <person name="Barry K.W."/>
            <person name="Bonito G."/>
            <person name="Buee M."/>
            <person name="Carver A."/>
            <person name="Chen C."/>
            <person name="Cichocki N."/>
            <person name="Clum A."/>
            <person name="Culley D."/>
            <person name="Crous P.W."/>
            <person name="Fauchery L."/>
            <person name="Girlanda M."/>
            <person name="Hayes R."/>
            <person name="Keri Z."/>
            <person name="Labutti K."/>
            <person name="Lipzen A."/>
            <person name="Lombard V."/>
            <person name="Magnuson J."/>
            <person name="Maillard F."/>
            <person name="Morin E."/>
            <person name="Murat C."/>
            <person name="Nolan M."/>
            <person name="Ohm R."/>
            <person name="Pangilinan J."/>
            <person name="Pereira M."/>
            <person name="Perotto S."/>
            <person name="Peter M."/>
            <person name="Riley R."/>
            <person name="Sitrit Y."/>
            <person name="Stielow B."/>
            <person name="Szollosi G."/>
            <person name="Zifcakova L."/>
            <person name="Stursova M."/>
            <person name="Spatafora J.W."/>
            <person name="Tedersoo L."/>
            <person name="Vaario L.-M."/>
            <person name="Yamada A."/>
            <person name="Yan M."/>
            <person name="Wang P."/>
            <person name="Xu J."/>
            <person name="Bruns T."/>
            <person name="Baldrian P."/>
            <person name="Vilgalys R."/>
            <person name="Henrissat B."/>
            <person name="Grigoriev I.V."/>
            <person name="Hibbett D."/>
            <person name="Nagy L.G."/>
            <person name="Martin F.M."/>
        </authorList>
    </citation>
    <scope>NUCLEOTIDE SEQUENCE</scope>
    <source>
        <strain evidence="3">UH-Tt-Lm1</strain>
    </source>
</reference>
<proteinExistence type="predicted"/>
<gene>
    <name evidence="3" type="ORF">BJ322DRAFT_1071750</name>
</gene>
<sequence>MSVTKMLGKNEVLQAWTTNPYTRTFRHLLPYNRHWERRMTFRDPIVKSAKPKDRIKYWNIVPGDQVRIRGEESKIIYEVMSINRLSNQVRLKVPSSGEKPVAKKVQYANLQLLVGHHKFPPKDGTSEIFTAPVFATRMSTSKPTWNHIFKRWDWQRFAVNTIPRLSDRSLLDRINIPWPTPVARDRGHAGLYDTPEAVVAEVTYTLPALPANAKVPARPPPSEQAYIDYLSSPAFSSFDTAEPIEVNLVKEVSNPHSRAKKQRRWQELQRREKALLEEYTQAELKDLQGRTRREARAEAAFKWKQRIEADRKAELKRRWQLRGQEAKLLRKRARAAKKEAKRNKKLADLELEQGSNQVVPA</sequence>
<dbReference type="OrthoDB" id="359154at2759"/>
<feature type="region of interest" description="Disordered" evidence="2">
    <location>
        <begin position="332"/>
        <end position="361"/>
    </location>
</feature>
<evidence type="ECO:0000256" key="1">
    <source>
        <dbReference type="SAM" id="Coils"/>
    </source>
</evidence>
<evidence type="ECO:0000313" key="3">
    <source>
        <dbReference type="EMBL" id="KAF9782588.1"/>
    </source>
</evidence>
<feature type="compositionally biased region" description="Basic residues" evidence="2">
    <location>
        <begin position="332"/>
        <end position="344"/>
    </location>
</feature>
<keyword evidence="4" id="KW-1185">Reference proteome</keyword>